<dbReference type="AlphaFoldDB" id="A0AAX1XCD5"/>
<evidence type="ECO:0000256" key="1">
    <source>
        <dbReference type="SAM" id="MobiDB-lite"/>
    </source>
</evidence>
<protein>
    <submittedName>
        <fullName evidence="2">Uncharacterized protein</fullName>
    </submittedName>
</protein>
<accession>A0AAX1XCD5</accession>
<organism evidence="2 3">
    <name type="scientific">Burkholderia mallei</name>
    <name type="common">Pseudomonas mallei</name>
    <dbReference type="NCBI Taxonomy" id="13373"/>
    <lineage>
        <taxon>Bacteria</taxon>
        <taxon>Pseudomonadati</taxon>
        <taxon>Pseudomonadota</taxon>
        <taxon>Betaproteobacteria</taxon>
        <taxon>Burkholderiales</taxon>
        <taxon>Burkholderiaceae</taxon>
        <taxon>Burkholderia</taxon>
        <taxon>pseudomallei group</taxon>
    </lineage>
</organism>
<sequence>MLSYRLAVSPSRRRSVEASIFRYIDNGRTSASARRPMRRRVRGNIGHLDSSGLPSRPDKQGCRRPRSPSRAQPLARPARAASARPRTAHVPAAARIASRRYRATRVSPRARASPRRTARPRAPVPARARRAGARPPARRGCAPAACARTSAPAPRTRCSSAAPRRRRAARPLQ</sequence>
<reference evidence="3" key="1">
    <citation type="submission" date="2018-10" db="EMBL/GenBank/DDBJ databases">
        <title>FDA dAtabase for Regulatory Grade micrObial Sequences (FDA-ARGOS): Supporting development and validation of Infectious Disease Dx tests.</title>
        <authorList>
            <person name="Minogue T."/>
            <person name="Wolcott M."/>
            <person name="Wasieloski L."/>
            <person name="Aguilar W."/>
            <person name="Moore D."/>
            <person name="Jaissle J."/>
            <person name="Tallon L."/>
            <person name="Sadzewicz L."/>
            <person name="Zhao X."/>
            <person name="Vavikolanu K."/>
            <person name="Mehta A."/>
            <person name="Aluvathingal J."/>
            <person name="Nadendla S."/>
            <person name="Yan Y."/>
            <person name="Sichtig H."/>
        </authorList>
    </citation>
    <scope>NUCLEOTIDE SEQUENCE [LARGE SCALE GENOMIC DNA]</scope>
    <source>
        <strain evidence="3">FDAARGOS_588</strain>
    </source>
</reference>
<dbReference type="Proteomes" id="UP000269379">
    <property type="component" value="Unassembled WGS sequence"/>
</dbReference>
<proteinExistence type="predicted"/>
<name>A0AAX1XCD5_BURML</name>
<comment type="caution">
    <text evidence="2">The sequence shown here is derived from an EMBL/GenBank/DDBJ whole genome shotgun (WGS) entry which is preliminary data.</text>
</comment>
<feature type="compositionally biased region" description="Basic residues" evidence="1">
    <location>
        <begin position="163"/>
        <end position="173"/>
    </location>
</feature>
<evidence type="ECO:0000313" key="2">
    <source>
        <dbReference type="EMBL" id="RPA28983.1"/>
    </source>
</evidence>
<evidence type="ECO:0000313" key="3">
    <source>
        <dbReference type="Proteomes" id="UP000269379"/>
    </source>
</evidence>
<feature type="region of interest" description="Disordered" evidence="1">
    <location>
        <begin position="30"/>
        <end position="173"/>
    </location>
</feature>
<dbReference type="EMBL" id="RKJW01000001">
    <property type="protein sequence ID" value="RPA28983.1"/>
    <property type="molecule type" value="Genomic_DNA"/>
</dbReference>
<feature type="compositionally biased region" description="Low complexity" evidence="1">
    <location>
        <begin position="68"/>
        <end position="85"/>
    </location>
</feature>
<feature type="compositionally biased region" description="Low complexity" evidence="1">
    <location>
        <begin position="133"/>
        <end position="162"/>
    </location>
</feature>
<gene>
    <name evidence="2" type="ORF">EGT70_04925</name>
</gene>